<keyword evidence="3" id="KW-0238">DNA-binding</keyword>
<evidence type="ECO:0000259" key="6">
    <source>
        <dbReference type="PROSITE" id="PS51186"/>
    </source>
</evidence>
<dbReference type="GO" id="GO:0003700">
    <property type="term" value="F:DNA-binding transcription factor activity"/>
    <property type="evidence" value="ECO:0007669"/>
    <property type="project" value="InterPro"/>
</dbReference>
<dbReference type="Pfam" id="PF12802">
    <property type="entry name" value="MarR_2"/>
    <property type="match status" value="1"/>
</dbReference>
<evidence type="ECO:0000313" key="8">
    <source>
        <dbReference type="Proteomes" id="UP000310314"/>
    </source>
</evidence>
<evidence type="ECO:0000256" key="4">
    <source>
        <dbReference type="ARBA" id="ARBA00023163"/>
    </source>
</evidence>
<evidence type="ECO:0000256" key="1">
    <source>
        <dbReference type="ARBA" id="ARBA00022679"/>
    </source>
</evidence>
<dbReference type="AlphaFoldDB" id="A0A5S3PI21"/>
<dbReference type="PROSITE" id="PS51186">
    <property type="entry name" value="GNAT"/>
    <property type="match status" value="1"/>
</dbReference>
<evidence type="ECO:0000313" key="7">
    <source>
        <dbReference type="EMBL" id="TMM53909.1"/>
    </source>
</evidence>
<evidence type="ECO:0000259" key="5">
    <source>
        <dbReference type="PROSITE" id="PS50995"/>
    </source>
</evidence>
<dbReference type="Gene3D" id="3.40.630.30">
    <property type="match status" value="1"/>
</dbReference>
<proteinExistence type="predicted"/>
<dbReference type="PROSITE" id="PS50995">
    <property type="entry name" value="HTH_MARR_2"/>
    <property type="match status" value="1"/>
</dbReference>
<dbReference type="InterPro" id="IPR023187">
    <property type="entry name" value="Tscrpt_reg_MarR-type_CS"/>
</dbReference>
<sequence>MSDYLNDLGYLSSGSQLRRIYEKLQVAGDKVYSQAGIDFKSSWFPIYHVLAKSKRSLTIMEITNQISFSHITVNNVIKELLKKGLVQIKSNPGDGRSKLISLSTKGFELLDVLEPVWLLFSDELKSIFEISDILLMELMKEVNVRLEEEPLDKRVLQKYFNYSVRNAKPNEFKEIGDIMVDVYSSLKGFPDKDEQPEYYKMLSNVGELTKTKGIEILVAISKQEKIGGAVVFFNDMKDYGSGGSATKELEACGFRLLAVDSKLRGQGLGKMLTNACIEKGRKGKYKKLVIHTTKAMKIAWTMYEDLGFQRAEDLDFMQGELPVFGFRLEVS</sequence>
<dbReference type="PANTHER" id="PTHR13947">
    <property type="entry name" value="GNAT FAMILY N-ACETYLTRANSFERASE"/>
    <property type="match status" value="1"/>
</dbReference>
<evidence type="ECO:0000256" key="2">
    <source>
        <dbReference type="ARBA" id="ARBA00023015"/>
    </source>
</evidence>
<dbReference type="InterPro" id="IPR016181">
    <property type="entry name" value="Acyl_CoA_acyltransferase"/>
</dbReference>
<gene>
    <name evidence="7" type="ORF">FEE95_18615</name>
</gene>
<dbReference type="InterPro" id="IPR000835">
    <property type="entry name" value="HTH_MarR-typ"/>
</dbReference>
<comment type="caution">
    <text evidence="7">The sequence shown here is derived from an EMBL/GenBank/DDBJ whole genome shotgun (WGS) entry which is preliminary data.</text>
</comment>
<keyword evidence="8" id="KW-1185">Reference proteome</keyword>
<feature type="domain" description="N-acetyltransferase" evidence="6">
    <location>
        <begin position="162"/>
        <end position="331"/>
    </location>
</feature>
<dbReference type="Pfam" id="PF00583">
    <property type="entry name" value="Acetyltransf_1"/>
    <property type="match status" value="1"/>
</dbReference>
<dbReference type="GO" id="GO:0003677">
    <property type="term" value="F:DNA binding"/>
    <property type="evidence" value="ECO:0007669"/>
    <property type="project" value="UniProtKB-KW"/>
</dbReference>
<feature type="domain" description="HTH marR-type" evidence="5">
    <location>
        <begin position="10"/>
        <end position="148"/>
    </location>
</feature>
<dbReference type="PROSITE" id="PS01117">
    <property type="entry name" value="HTH_MARR_1"/>
    <property type="match status" value="1"/>
</dbReference>
<dbReference type="Proteomes" id="UP000310314">
    <property type="component" value="Unassembled WGS sequence"/>
</dbReference>
<keyword evidence="4" id="KW-0804">Transcription</keyword>
<keyword evidence="1 7" id="KW-0808">Transferase</keyword>
<name>A0A5S3PI21_9FLAO</name>
<dbReference type="InterPro" id="IPR036388">
    <property type="entry name" value="WH-like_DNA-bd_sf"/>
</dbReference>
<dbReference type="CDD" id="cd04301">
    <property type="entry name" value="NAT_SF"/>
    <property type="match status" value="1"/>
</dbReference>
<dbReference type="GO" id="GO:0008080">
    <property type="term" value="F:N-acetyltransferase activity"/>
    <property type="evidence" value="ECO:0007669"/>
    <property type="project" value="InterPro"/>
</dbReference>
<keyword evidence="2" id="KW-0805">Transcription regulation</keyword>
<dbReference type="SUPFAM" id="SSF46785">
    <property type="entry name" value="Winged helix' DNA-binding domain"/>
    <property type="match status" value="1"/>
</dbReference>
<dbReference type="RefSeq" id="WP_138659531.1">
    <property type="nucleotide sequence ID" value="NZ_VATY01000004.1"/>
</dbReference>
<dbReference type="SUPFAM" id="SSF55729">
    <property type="entry name" value="Acyl-CoA N-acyltransferases (Nat)"/>
    <property type="match status" value="1"/>
</dbReference>
<evidence type="ECO:0000256" key="3">
    <source>
        <dbReference type="ARBA" id="ARBA00023125"/>
    </source>
</evidence>
<dbReference type="Gene3D" id="1.10.10.10">
    <property type="entry name" value="Winged helix-like DNA-binding domain superfamily/Winged helix DNA-binding domain"/>
    <property type="match status" value="1"/>
</dbReference>
<organism evidence="7 8">
    <name type="scientific">Maribacter algarum</name>
    <name type="common">ex Zhang et al. 2020</name>
    <dbReference type="NCBI Taxonomy" id="2578118"/>
    <lineage>
        <taxon>Bacteria</taxon>
        <taxon>Pseudomonadati</taxon>
        <taxon>Bacteroidota</taxon>
        <taxon>Flavobacteriia</taxon>
        <taxon>Flavobacteriales</taxon>
        <taxon>Flavobacteriaceae</taxon>
        <taxon>Maribacter</taxon>
    </lineage>
</organism>
<reference evidence="7 8" key="1">
    <citation type="submission" date="2019-05" db="EMBL/GenBank/DDBJ databases">
        <authorList>
            <person name="Zhang J.-Y."/>
            <person name="Feg X."/>
            <person name="Du Z.-J."/>
        </authorList>
    </citation>
    <scope>NUCLEOTIDE SEQUENCE [LARGE SCALE GENOMIC DNA]</scope>
    <source>
        <strain evidence="7 8">RZ26</strain>
    </source>
</reference>
<dbReference type="InterPro" id="IPR000182">
    <property type="entry name" value="GNAT_dom"/>
</dbReference>
<dbReference type="InterPro" id="IPR050769">
    <property type="entry name" value="NAT_camello-type"/>
</dbReference>
<dbReference type="InterPro" id="IPR036390">
    <property type="entry name" value="WH_DNA-bd_sf"/>
</dbReference>
<dbReference type="PANTHER" id="PTHR13947:SF37">
    <property type="entry name" value="LD18367P"/>
    <property type="match status" value="1"/>
</dbReference>
<dbReference type="SMART" id="SM00347">
    <property type="entry name" value="HTH_MARR"/>
    <property type="match status" value="1"/>
</dbReference>
<accession>A0A5S3PI21</accession>
<dbReference type="EMBL" id="VATY01000004">
    <property type="protein sequence ID" value="TMM53909.1"/>
    <property type="molecule type" value="Genomic_DNA"/>
</dbReference>
<dbReference type="OrthoDB" id="5419426at2"/>
<protein>
    <submittedName>
        <fullName evidence="7">Bifunctional helix-turn-helix transcriptional regulator/GNAT family N-acetyltransferase</fullName>
    </submittedName>
</protein>